<feature type="compositionally biased region" description="Polar residues" evidence="1">
    <location>
        <begin position="7"/>
        <end position="27"/>
    </location>
</feature>
<evidence type="ECO:0000313" key="2">
    <source>
        <dbReference type="EMBL" id="CAG8799197.1"/>
    </source>
</evidence>
<sequence>MDEIGLDNSSQSTSITTGNSTPNNHVSASNVSVARSFTLSNESQGTSRIFDNAEEFDLLTLSADIAEEFDQLTLSAAEAFKTK</sequence>
<comment type="caution">
    <text evidence="2">The sequence shown here is derived from an EMBL/GenBank/DDBJ whole genome shotgun (WGS) entry which is preliminary data.</text>
</comment>
<reference evidence="2" key="1">
    <citation type="submission" date="2021-06" db="EMBL/GenBank/DDBJ databases">
        <authorList>
            <person name="Kallberg Y."/>
            <person name="Tangrot J."/>
            <person name="Rosling A."/>
        </authorList>
    </citation>
    <scope>NUCLEOTIDE SEQUENCE</scope>
    <source>
        <strain evidence="2">IN212</strain>
    </source>
</reference>
<dbReference type="EMBL" id="CAJVPZ010069682">
    <property type="protein sequence ID" value="CAG8799197.1"/>
    <property type="molecule type" value="Genomic_DNA"/>
</dbReference>
<dbReference type="AlphaFoldDB" id="A0A9N9JVD0"/>
<protein>
    <submittedName>
        <fullName evidence="2">15842_t:CDS:1</fullName>
    </submittedName>
</protein>
<organism evidence="2 3">
    <name type="scientific">Racocetra fulgida</name>
    <dbReference type="NCBI Taxonomy" id="60492"/>
    <lineage>
        <taxon>Eukaryota</taxon>
        <taxon>Fungi</taxon>
        <taxon>Fungi incertae sedis</taxon>
        <taxon>Mucoromycota</taxon>
        <taxon>Glomeromycotina</taxon>
        <taxon>Glomeromycetes</taxon>
        <taxon>Diversisporales</taxon>
        <taxon>Gigasporaceae</taxon>
        <taxon>Racocetra</taxon>
    </lineage>
</organism>
<evidence type="ECO:0000256" key="1">
    <source>
        <dbReference type="SAM" id="MobiDB-lite"/>
    </source>
</evidence>
<gene>
    <name evidence="2" type="ORF">RFULGI_LOCUS17559</name>
</gene>
<accession>A0A9N9JVD0</accession>
<feature type="non-terminal residue" evidence="2">
    <location>
        <position position="83"/>
    </location>
</feature>
<name>A0A9N9JVD0_9GLOM</name>
<evidence type="ECO:0000313" key="3">
    <source>
        <dbReference type="Proteomes" id="UP000789396"/>
    </source>
</evidence>
<proteinExistence type="predicted"/>
<keyword evidence="3" id="KW-1185">Reference proteome</keyword>
<dbReference type="Proteomes" id="UP000789396">
    <property type="component" value="Unassembled WGS sequence"/>
</dbReference>
<dbReference type="OrthoDB" id="44789at2759"/>
<feature type="region of interest" description="Disordered" evidence="1">
    <location>
        <begin position="1"/>
        <end position="27"/>
    </location>
</feature>